<dbReference type="Proteomes" id="UP000478183">
    <property type="component" value="Unassembled WGS sequence"/>
</dbReference>
<evidence type="ECO:0000313" key="3">
    <source>
        <dbReference type="EMBL" id="MTH80323.1"/>
    </source>
</evidence>
<sequence>MTKAEIHLENARHLFRSTGPFLSHISGKSKLAEAICYAIARREFFDRFLSDGLIVLEFNFVERAIRPQTIPRKYSPSPDGTAAATHGPTRHTFADLKYEHQTTQGG</sequence>
<reference evidence="3 4" key="1">
    <citation type="submission" date="2019-11" db="EMBL/GenBank/DDBJ databases">
        <authorList>
            <person name="Dong K."/>
        </authorList>
    </citation>
    <scope>NUCLEOTIDE SEQUENCE [LARGE SCALE GENOMIC DNA]</scope>
    <source>
        <strain evidence="3 4">NBRC 111993</strain>
    </source>
</reference>
<evidence type="ECO:0000259" key="2">
    <source>
        <dbReference type="Pfam" id="PF03050"/>
    </source>
</evidence>
<dbReference type="AlphaFoldDB" id="A0A6L6JDU1"/>
<dbReference type="OrthoDB" id="9800877at2"/>
<dbReference type="Pfam" id="PF03050">
    <property type="entry name" value="DDE_Tnp_IS66"/>
    <property type="match status" value="1"/>
</dbReference>
<dbReference type="EMBL" id="WMIE01000045">
    <property type="protein sequence ID" value="MTH80323.1"/>
    <property type="molecule type" value="Genomic_DNA"/>
</dbReference>
<feature type="region of interest" description="Disordered" evidence="1">
    <location>
        <begin position="70"/>
        <end position="106"/>
    </location>
</feature>
<protein>
    <submittedName>
        <fullName evidence="3">Transposase</fullName>
    </submittedName>
</protein>
<name>A0A6L6JDU1_9RHOB</name>
<feature type="domain" description="Transposase IS66 central" evidence="2">
    <location>
        <begin position="23"/>
        <end position="75"/>
    </location>
</feature>
<proteinExistence type="predicted"/>
<evidence type="ECO:0000256" key="1">
    <source>
        <dbReference type="SAM" id="MobiDB-lite"/>
    </source>
</evidence>
<organism evidence="3 4">
    <name type="scientific">Paracoccus aestuariivivens</name>
    <dbReference type="NCBI Taxonomy" id="1820333"/>
    <lineage>
        <taxon>Bacteria</taxon>
        <taxon>Pseudomonadati</taxon>
        <taxon>Pseudomonadota</taxon>
        <taxon>Alphaproteobacteria</taxon>
        <taxon>Rhodobacterales</taxon>
        <taxon>Paracoccaceae</taxon>
        <taxon>Paracoccus</taxon>
    </lineage>
</organism>
<keyword evidence="4" id="KW-1185">Reference proteome</keyword>
<gene>
    <name evidence="3" type="ORF">GL286_21805</name>
</gene>
<accession>A0A6L6JDU1</accession>
<dbReference type="InterPro" id="IPR004291">
    <property type="entry name" value="Transposase_IS66_central"/>
</dbReference>
<comment type="caution">
    <text evidence="3">The sequence shown here is derived from an EMBL/GenBank/DDBJ whole genome shotgun (WGS) entry which is preliminary data.</text>
</comment>
<evidence type="ECO:0000313" key="4">
    <source>
        <dbReference type="Proteomes" id="UP000478183"/>
    </source>
</evidence>